<dbReference type="InterPro" id="IPR050164">
    <property type="entry name" value="Peptidase_C19"/>
</dbReference>
<proteinExistence type="predicted"/>
<dbReference type="GO" id="GO:0004843">
    <property type="term" value="F:cysteine-type deubiquitinase activity"/>
    <property type="evidence" value="ECO:0007669"/>
    <property type="project" value="InterPro"/>
</dbReference>
<name>A0A6C0BCG2_9ZZZZ</name>
<dbReference type="InterPro" id="IPR001394">
    <property type="entry name" value="Peptidase_C19_UCH"/>
</dbReference>
<dbReference type="GO" id="GO:0005634">
    <property type="term" value="C:nucleus"/>
    <property type="evidence" value="ECO:0007669"/>
    <property type="project" value="TreeGrafter"/>
</dbReference>
<dbReference type="InterPro" id="IPR038765">
    <property type="entry name" value="Papain-like_cys_pep_sf"/>
</dbReference>
<dbReference type="AlphaFoldDB" id="A0A6C0BCG2"/>
<dbReference type="PROSITE" id="PS50235">
    <property type="entry name" value="USP_3"/>
    <property type="match status" value="1"/>
</dbReference>
<feature type="domain" description="USP" evidence="1">
    <location>
        <begin position="2"/>
        <end position="270"/>
    </location>
</feature>
<dbReference type="GO" id="GO:0016579">
    <property type="term" value="P:protein deubiquitination"/>
    <property type="evidence" value="ECO:0007669"/>
    <property type="project" value="InterPro"/>
</dbReference>
<dbReference type="Gene3D" id="3.90.70.10">
    <property type="entry name" value="Cysteine proteinases"/>
    <property type="match status" value="1"/>
</dbReference>
<dbReference type="Pfam" id="PF00443">
    <property type="entry name" value="UCH"/>
    <property type="match status" value="1"/>
</dbReference>
<dbReference type="CDD" id="cd02257">
    <property type="entry name" value="Peptidase_C19"/>
    <property type="match status" value="1"/>
</dbReference>
<dbReference type="InterPro" id="IPR028889">
    <property type="entry name" value="USP"/>
</dbReference>
<dbReference type="GO" id="GO:0005829">
    <property type="term" value="C:cytosol"/>
    <property type="evidence" value="ECO:0007669"/>
    <property type="project" value="TreeGrafter"/>
</dbReference>
<dbReference type="PANTHER" id="PTHR24006">
    <property type="entry name" value="UBIQUITIN CARBOXYL-TERMINAL HYDROLASE"/>
    <property type="match status" value="1"/>
</dbReference>
<evidence type="ECO:0000259" key="1">
    <source>
        <dbReference type="PROSITE" id="PS50235"/>
    </source>
</evidence>
<sequence>MSGIINFGSNCFLNSVLQLIMTSQEIVKSINEKSIDELFSQYSLSNVLNPINVMYYFSKRHNIDMSTQQDANEVLGYILDDIQDKSLFELQFEQISIYNNTNKEIPDKTESKIILKENIINIEICNSIEDSIESFFKDVDETYLEEKIYSPKITLKPINSPEYLFIALKRFKYIQLAGTYIPIKIKKEIDVTDSVKYNGYLYKAISYIVHSGECGGGHYFNLKIKDESSTDSENIKKEYLMIDDDKVFAADDQQFLKIQSIGYIYLYKRIEPLNDQNTKNTVIPAVKCDTFSLAINEDEDEIGWNPIEYNDYFDEDEDDDHRIDMDFEEDI</sequence>
<dbReference type="PROSITE" id="PS00972">
    <property type="entry name" value="USP_1"/>
    <property type="match status" value="1"/>
</dbReference>
<organism evidence="2">
    <name type="scientific">viral metagenome</name>
    <dbReference type="NCBI Taxonomy" id="1070528"/>
    <lineage>
        <taxon>unclassified sequences</taxon>
        <taxon>metagenomes</taxon>
        <taxon>organismal metagenomes</taxon>
    </lineage>
</organism>
<dbReference type="SUPFAM" id="SSF54001">
    <property type="entry name" value="Cysteine proteinases"/>
    <property type="match status" value="1"/>
</dbReference>
<dbReference type="InterPro" id="IPR018200">
    <property type="entry name" value="USP_CS"/>
</dbReference>
<dbReference type="EMBL" id="MN739122">
    <property type="protein sequence ID" value="QHS89957.1"/>
    <property type="molecule type" value="Genomic_DNA"/>
</dbReference>
<reference evidence="2" key="1">
    <citation type="journal article" date="2020" name="Nature">
        <title>Giant virus diversity and host interactions through global metagenomics.</title>
        <authorList>
            <person name="Schulz F."/>
            <person name="Roux S."/>
            <person name="Paez-Espino D."/>
            <person name="Jungbluth S."/>
            <person name="Walsh D.A."/>
            <person name="Denef V.J."/>
            <person name="McMahon K.D."/>
            <person name="Konstantinidis K.T."/>
            <person name="Eloe-Fadrosh E.A."/>
            <person name="Kyrpides N.C."/>
            <person name="Woyke T."/>
        </authorList>
    </citation>
    <scope>NUCLEOTIDE SEQUENCE</scope>
    <source>
        <strain evidence="2">GVMAG-M-3300010160-4</strain>
    </source>
</reference>
<evidence type="ECO:0000313" key="2">
    <source>
        <dbReference type="EMBL" id="QHS89957.1"/>
    </source>
</evidence>
<accession>A0A6C0BCG2</accession>
<protein>
    <recommendedName>
        <fullName evidence="1">USP domain-containing protein</fullName>
    </recommendedName>
</protein>